<evidence type="ECO:0000259" key="4">
    <source>
        <dbReference type="Pfam" id="PF14547"/>
    </source>
</evidence>
<evidence type="ECO:0000256" key="3">
    <source>
        <dbReference type="SAM" id="SignalP"/>
    </source>
</evidence>
<sequence>MSSKDAASVATILSLNLLLFVSSLVSAQLEPPSPPTSNRLLCQTEDMEDIKKCANILNTLNPESTFCCRLIEALVELGGSGCICNAIEDNIFGFIDADLNISYDVILSRCRTNNRDDFRCIDTPTSPPPPNPTRLPPTIPPSTPLSIPTTLPPTTPPSIPPCQPE</sequence>
<feature type="signal peptide" evidence="3">
    <location>
        <begin position="1"/>
        <end position="27"/>
    </location>
</feature>
<dbReference type="Gene3D" id="1.10.110.10">
    <property type="entry name" value="Plant lipid-transfer and hydrophobic proteins"/>
    <property type="match status" value="1"/>
</dbReference>
<proteinExistence type="inferred from homology"/>
<dbReference type="Proteomes" id="UP000242715">
    <property type="component" value="Unassembled WGS sequence"/>
</dbReference>
<feature type="compositionally biased region" description="Pro residues" evidence="2">
    <location>
        <begin position="125"/>
        <end position="143"/>
    </location>
</feature>
<feature type="region of interest" description="Disordered" evidence="2">
    <location>
        <begin position="119"/>
        <end position="165"/>
    </location>
</feature>
<protein>
    <recommendedName>
        <fullName evidence="4">Hydrophobic seed protein domain-containing protein</fullName>
    </recommendedName>
</protein>
<evidence type="ECO:0000256" key="1">
    <source>
        <dbReference type="ARBA" id="ARBA00008965"/>
    </source>
</evidence>
<keyword evidence="6" id="KW-1185">Reference proteome</keyword>
<dbReference type="InterPro" id="IPR051636">
    <property type="entry name" value="Plant_LTP/defense-related"/>
</dbReference>
<feature type="compositionally biased region" description="Pro residues" evidence="2">
    <location>
        <begin position="150"/>
        <end position="165"/>
    </location>
</feature>
<dbReference type="SUPFAM" id="SSF47699">
    <property type="entry name" value="Bifunctional inhibitor/lipid-transfer protein/seed storage 2S albumin"/>
    <property type="match status" value="1"/>
</dbReference>
<keyword evidence="3" id="KW-0732">Signal</keyword>
<reference evidence="6" key="1">
    <citation type="journal article" date="2017" name="Front. Plant Sci.">
        <title>Climate Clever Clovers: New Paradigm to Reduce the Environmental Footprint of Ruminants by Breeding Low Methanogenic Forages Utilizing Haplotype Variation.</title>
        <authorList>
            <person name="Kaur P."/>
            <person name="Appels R."/>
            <person name="Bayer P.E."/>
            <person name="Keeble-Gagnere G."/>
            <person name="Wang J."/>
            <person name="Hirakawa H."/>
            <person name="Shirasawa K."/>
            <person name="Vercoe P."/>
            <person name="Stefanova K."/>
            <person name="Durmic Z."/>
            <person name="Nichols P."/>
            <person name="Revell C."/>
            <person name="Isobe S.N."/>
            <person name="Edwards D."/>
            <person name="Erskine W."/>
        </authorList>
    </citation>
    <scope>NUCLEOTIDE SEQUENCE [LARGE SCALE GENOMIC DNA]</scope>
    <source>
        <strain evidence="6">cv. Daliak</strain>
    </source>
</reference>
<dbReference type="Pfam" id="PF14547">
    <property type="entry name" value="Hydrophob_seed"/>
    <property type="match status" value="1"/>
</dbReference>
<feature type="chain" id="PRO_5016447503" description="Hydrophobic seed protein domain-containing protein" evidence="3">
    <location>
        <begin position="28"/>
        <end position="165"/>
    </location>
</feature>
<dbReference type="EMBL" id="DF974286">
    <property type="protein sequence ID" value="GAU47139.1"/>
    <property type="molecule type" value="Genomic_DNA"/>
</dbReference>
<evidence type="ECO:0000313" key="5">
    <source>
        <dbReference type="EMBL" id="GAU47139.1"/>
    </source>
</evidence>
<gene>
    <name evidence="5" type="ORF">TSUD_379160</name>
</gene>
<dbReference type="AlphaFoldDB" id="A0A2Z6PL53"/>
<comment type="similarity">
    <text evidence="1">Belongs to the plant LTP family. PEARLI1 subfamily.</text>
</comment>
<dbReference type="InterPro" id="IPR036312">
    <property type="entry name" value="Bifun_inhib/LTP/seed_sf"/>
</dbReference>
<feature type="domain" description="Hydrophobic seed protein" evidence="4">
    <location>
        <begin position="46"/>
        <end position="120"/>
    </location>
</feature>
<evidence type="ECO:0000256" key="2">
    <source>
        <dbReference type="SAM" id="MobiDB-lite"/>
    </source>
</evidence>
<accession>A0A2Z6PL53</accession>
<dbReference type="PANTHER" id="PTHR31731">
    <property type="match status" value="1"/>
</dbReference>
<dbReference type="InterPro" id="IPR027923">
    <property type="entry name" value="Hydrophob_seed_dom"/>
</dbReference>
<name>A0A2Z6PL53_TRISU</name>
<evidence type="ECO:0000313" key="6">
    <source>
        <dbReference type="Proteomes" id="UP000242715"/>
    </source>
</evidence>
<organism evidence="5 6">
    <name type="scientific">Trifolium subterraneum</name>
    <name type="common">Subterranean clover</name>
    <dbReference type="NCBI Taxonomy" id="3900"/>
    <lineage>
        <taxon>Eukaryota</taxon>
        <taxon>Viridiplantae</taxon>
        <taxon>Streptophyta</taxon>
        <taxon>Embryophyta</taxon>
        <taxon>Tracheophyta</taxon>
        <taxon>Spermatophyta</taxon>
        <taxon>Magnoliopsida</taxon>
        <taxon>eudicotyledons</taxon>
        <taxon>Gunneridae</taxon>
        <taxon>Pentapetalae</taxon>
        <taxon>rosids</taxon>
        <taxon>fabids</taxon>
        <taxon>Fabales</taxon>
        <taxon>Fabaceae</taxon>
        <taxon>Papilionoideae</taxon>
        <taxon>50 kb inversion clade</taxon>
        <taxon>NPAAA clade</taxon>
        <taxon>Hologalegina</taxon>
        <taxon>IRL clade</taxon>
        <taxon>Trifolieae</taxon>
        <taxon>Trifolium</taxon>
    </lineage>
</organism>